<evidence type="ECO:0000256" key="1">
    <source>
        <dbReference type="ARBA" id="ARBA00001933"/>
    </source>
</evidence>
<sequence>MTVADILAARARIAPQVRRSFAAPSEALSVRVGAPVWLTHEHQQITGAFKLRGATNAVARLPAGTPGVVTASTGNHGRALAHAARARGLRAVVCLSHLVPENKRAAVRALGAEVRVIGHSQDDAQAEAARLAAEAGLALIPPFDHPDVIAGQGTLGLEMAEDVPDAAAVLIPLSGGGLFAGVATAMKALNPGIRAIGVSMRRGAAMAASLRAGHPVAVTEAPTLADSLGGGIGLDNRHTLDAVRALIDDVILLSEAEIAAGIRHLYHHERQIVEGGGAVGVAALLAGRITVRGPVLVPLTGANIDMALHARIIAGHDAHASPEDIPENTPEQETIPPCPPSAS</sequence>
<evidence type="ECO:0000256" key="3">
    <source>
        <dbReference type="ARBA" id="ARBA00022898"/>
    </source>
</evidence>
<evidence type="ECO:0000256" key="2">
    <source>
        <dbReference type="ARBA" id="ARBA00010869"/>
    </source>
</evidence>
<dbReference type="InterPro" id="IPR036052">
    <property type="entry name" value="TrpB-like_PALP_sf"/>
</dbReference>
<keyword evidence="3" id="KW-0663">Pyridoxal phosphate</keyword>
<evidence type="ECO:0000313" key="8">
    <source>
        <dbReference type="Proteomes" id="UP000706333"/>
    </source>
</evidence>
<dbReference type="GO" id="GO:0006565">
    <property type="term" value="P:L-serine catabolic process"/>
    <property type="evidence" value="ECO:0007669"/>
    <property type="project" value="TreeGrafter"/>
</dbReference>
<proteinExistence type="inferred from homology"/>
<keyword evidence="8" id="KW-1185">Reference proteome</keyword>
<dbReference type="PANTHER" id="PTHR48078">
    <property type="entry name" value="THREONINE DEHYDRATASE, MITOCHONDRIAL-RELATED"/>
    <property type="match status" value="1"/>
</dbReference>
<dbReference type="Pfam" id="PF00291">
    <property type="entry name" value="PALP"/>
    <property type="match status" value="1"/>
</dbReference>
<reference evidence="7" key="2">
    <citation type="journal article" date="2020" name="Microorganisms">
        <title>Osmotic Adaptation and Compatible Solute Biosynthesis of Phototrophic Bacteria as Revealed from Genome Analyses.</title>
        <authorList>
            <person name="Imhoff J.F."/>
            <person name="Rahn T."/>
            <person name="Kunzel S."/>
            <person name="Keller A."/>
            <person name="Neulinger S.C."/>
        </authorList>
    </citation>
    <scope>NUCLEOTIDE SEQUENCE</scope>
    <source>
        <strain evidence="7">LMG 28126</strain>
    </source>
</reference>
<dbReference type="RefSeq" id="WP_201157869.1">
    <property type="nucleotide sequence ID" value="NZ_NHSD01000289.1"/>
</dbReference>
<comment type="caution">
    <text evidence="7">The sequence shown here is derived from an EMBL/GenBank/DDBJ whole genome shotgun (WGS) entry which is preliminary data.</text>
</comment>
<evidence type="ECO:0000256" key="4">
    <source>
        <dbReference type="ARBA" id="ARBA00023239"/>
    </source>
</evidence>
<name>A0A934TMC9_9RHOB</name>
<dbReference type="GO" id="GO:0006567">
    <property type="term" value="P:L-threonine catabolic process"/>
    <property type="evidence" value="ECO:0007669"/>
    <property type="project" value="TreeGrafter"/>
</dbReference>
<dbReference type="InterPro" id="IPR001926">
    <property type="entry name" value="TrpB-like_PALP"/>
</dbReference>
<comment type="similarity">
    <text evidence="2">Belongs to the serine/threonine dehydratase family.</text>
</comment>
<evidence type="ECO:0000259" key="6">
    <source>
        <dbReference type="Pfam" id="PF00291"/>
    </source>
</evidence>
<comment type="cofactor">
    <cofactor evidence="1">
        <name>pyridoxal 5'-phosphate</name>
        <dbReference type="ChEBI" id="CHEBI:597326"/>
    </cofactor>
</comment>
<dbReference type="GO" id="GO:0030170">
    <property type="term" value="F:pyridoxal phosphate binding"/>
    <property type="evidence" value="ECO:0007669"/>
    <property type="project" value="InterPro"/>
</dbReference>
<reference evidence="7" key="1">
    <citation type="submission" date="2017-05" db="EMBL/GenBank/DDBJ databases">
        <authorList>
            <person name="Imhoff J.F."/>
            <person name="Rahn T."/>
            <person name="Kuenzel S."/>
            <person name="Neulinger S.C."/>
        </authorList>
    </citation>
    <scope>NUCLEOTIDE SEQUENCE</scope>
    <source>
        <strain evidence="7">LMG 28126</strain>
    </source>
</reference>
<feature type="domain" description="Tryptophan synthase beta chain-like PALP" evidence="6">
    <location>
        <begin position="24"/>
        <end position="301"/>
    </location>
</feature>
<dbReference type="PANTHER" id="PTHR48078:SF6">
    <property type="entry name" value="L-THREONINE DEHYDRATASE CATABOLIC TDCB"/>
    <property type="match status" value="1"/>
</dbReference>
<dbReference type="NCBIfam" id="TIGR02991">
    <property type="entry name" value="ectoine_eutB"/>
    <property type="match status" value="1"/>
</dbReference>
<dbReference type="FunFam" id="3.40.50.1100:FF:000005">
    <property type="entry name" value="Threonine dehydratase catabolic"/>
    <property type="match status" value="1"/>
</dbReference>
<dbReference type="SUPFAM" id="SSF53686">
    <property type="entry name" value="Tryptophan synthase beta subunit-like PLP-dependent enzymes"/>
    <property type="match status" value="1"/>
</dbReference>
<dbReference type="InterPro" id="IPR000634">
    <property type="entry name" value="Ser/Thr_deHydtase_PyrdxlP-BS"/>
</dbReference>
<protein>
    <submittedName>
        <fullName evidence="7">Hydroxyectoine utilization dehydratase EutB</fullName>
    </submittedName>
</protein>
<gene>
    <name evidence="7" type="ORF">CCR87_12410</name>
</gene>
<evidence type="ECO:0000256" key="5">
    <source>
        <dbReference type="SAM" id="MobiDB-lite"/>
    </source>
</evidence>
<feature type="region of interest" description="Disordered" evidence="5">
    <location>
        <begin position="319"/>
        <end position="343"/>
    </location>
</feature>
<dbReference type="Gene3D" id="3.40.50.1100">
    <property type="match status" value="2"/>
</dbReference>
<dbReference type="CDD" id="cd01562">
    <property type="entry name" value="Thr-dehyd"/>
    <property type="match status" value="1"/>
</dbReference>
<evidence type="ECO:0000313" key="7">
    <source>
        <dbReference type="EMBL" id="MBK5928121.1"/>
    </source>
</evidence>
<dbReference type="EMBL" id="NHSD01000289">
    <property type="protein sequence ID" value="MBK5928121.1"/>
    <property type="molecule type" value="Genomic_DNA"/>
</dbReference>
<dbReference type="GO" id="GO:0004794">
    <property type="term" value="F:threonine deaminase activity"/>
    <property type="evidence" value="ECO:0007669"/>
    <property type="project" value="TreeGrafter"/>
</dbReference>
<keyword evidence="4" id="KW-0456">Lyase</keyword>
<dbReference type="GO" id="GO:0009097">
    <property type="term" value="P:isoleucine biosynthetic process"/>
    <property type="evidence" value="ECO:0007669"/>
    <property type="project" value="TreeGrafter"/>
</dbReference>
<dbReference type="GO" id="GO:0003941">
    <property type="term" value="F:L-serine ammonia-lyase activity"/>
    <property type="evidence" value="ECO:0007669"/>
    <property type="project" value="TreeGrafter"/>
</dbReference>
<dbReference type="InterPro" id="IPR014333">
    <property type="entry name" value="Ectoine_EutB"/>
</dbReference>
<dbReference type="PROSITE" id="PS00165">
    <property type="entry name" value="DEHYDRATASE_SER_THR"/>
    <property type="match status" value="1"/>
</dbReference>
<accession>A0A934TMC9</accession>
<dbReference type="AlphaFoldDB" id="A0A934TMC9"/>
<dbReference type="InterPro" id="IPR050147">
    <property type="entry name" value="Ser/Thr_Dehydratase"/>
</dbReference>
<dbReference type="Proteomes" id="UP000706333">
    <property type="component" value="Unassembled WGS sequence"/>
</dbReference>
<organism evidence="7 8">
    <name type="scientific">Rhodobaculum claviforme</name>
    <dbReference type="NCBI Taxonomy" id="1549854"/>
    <lineage>
        <taxon>Bacteria</taxon>
        <taxon>Pseudomonadati</taxon>
        <taxon>Pseudomonadota</taxon>
        <taxon>Alphaproteobacteria</taxon>
        <taxon>Rhodobacterales</taxon>
        <taxon>Paracoccaceae</taxon>
        <taxon>Rhodobaculum</taxon>
    </lineage>
</organism>
<dbReference type="NCBIfam" id="NF005680">
    <property type="entry name" value="PRK07476.1"/>
    <property type="match status" value="1"/>
</dbReference>